<dbReference type="Pfam" id="PF07589">
    <property type="entry name" value="PEP-CTERM"/>
    <property type="match status" value="1"/>
</dbReference>
<dbReference type="EMBL" id="NISK01000002">
    <property type="protein sequence ID" value="OWQ97006.1"/>
    <property type="molecule type" value="Genomic_DNA"/>
</dbReference>
<dbReference type="AlphaFoldDB" id="A0A246JVP4"/>
<organism evidence="3 4">
    <name type="scientific">Sphingopyxis bauzanensis</name>
    <dbReference type="NCBI Taxonomy" id="651663"/>
    <lineage>
        <taxon>Bacteria</taxon>
        <taxon>Pseudomonadati</taxon>
        <taxon>Pseudomonadota</taxon>
        <taxon>Alphaproteobacteria</taxon>
        <taxon>Sphingomonadales</taxon>
        <taxon>Sphingomonadaceae</taxon>
        <taxon>Sphingopyxis</taxon>
    </lineage>
</organism>
<comment type="caution">
    <text evidence="3">The sequence shown here is derived from an EMBL/GenBank/DDBJ whole genome shotgun (WGS) entry which is preliminary data.</text>
</comment>
<gene>
    <name evidence="3" type="ORF">CDQ92_07895</name>
</gene>
<name>A0A246JVP4_9SPHN</name>
<keyword evidence="1" id="KW-0812">Transmembrane</keyword>
<keyword evidence="4" id="KW-1185">Reference proteome</keyword>
<evidence type="ECO:0000259" key="2">
    <source>
        <dbReference type="Pfam" id="PF07589"/>
    </source>
</evidence>
<feature type="transmembrane region" description="Helical" evidence="1">
    <location>
        <begin position="158"/>
        <end position="177"/>
    </location>
</feature>
<dbReference type="NCBIfam" id="NF035944">
    <property type="entry name" value="PEPxxWA-CTERM"/>
    <property type="match status" value="1"/>
</dbReference>
<dbReference type="Proteomes" id="UP000197361">
    <property type="component" value="Unassembled WGS sequence"/>
</dbReference>
<sequence>MIFAGIGAAPATAAEFIDFETTAGGAATLDGGAIGNDFSAFGATFTNAFYRQCGGGCPAPANGIFASSNNFANPFTITFAGITNAFSFSNVSNSSGTASAFGIGGNLLESIAISGFPSSFSFTSTGINSISFSSSAQLGVDNFAFGDVQGMSAVPEPAAWAMMLIGFGFVGGTMRAANRRKKFAVTYA</sequence>
<accession>A0A246JVP4</accession>
<evidence type="ECO:0000313" key="4">
    <source>
        <dbReference type="Proteomes" id="UP000197361"/>
    </source>
</evidence>
<keyword evidence="1" id="KW-1133">Transmembrane helix</keyword>
<dbReference type="InterPro" id="IPR013424">
    <property type="entry name" value="Ice-binding_C"/>
</dbReference>
<evidence type="ECO:0000313" key="3">
    <source>
        <dbReference type="EMBL" id="OWQ97006.1"/>
    </source>
</evidence>
<reference evidence="3 4" key="1">
    <citation type="journal article" date="2010" name="Int. J. Syst. Evol. Microbiol.">
        <title>Sphingopyxis bauzanensis sp. nov., a psychrophilic bacterium isolated from soil.</title>
        <authorList>
            <person name="Zhang D.C."/>
            <person name="Liu H.C."/>
            <person name="Xin Y.H."/>
            <person name="Zhou Y.G."/>
            <person name="Schinner F."/>
            <person name="Margesin R."/>
        </authorList>
    </citation>
    <scope>NUCLEOTIDE SEQUENCE [LARGE SCALE GENOMIC DNA]</scope>
    <source>
        <strain evidence="3 4">DSM 22271</strain>
    </source>
</reference>
<feature type="domain" description="Ice-binding protein C-terminal" evidence="2">
    <location>
        <begin position="153"/>
        <end position="180"/>
    </location>
</feature>
<keyword evidence="1" id="KW-0472">Membrane</keyword>
<proteinExistence type="predicted"/>
<protein>
    <recommendedName>
        <fullName evidence="2">Ice-binding protein C-terminal domain-containing protein</fullName>
    </recommendedName>
</protein>
<evidence type="ECO:0000256" key="1">
    <source>
        <dbReference type="SAM" id="Phobius"/>
    </source>
</evidence>